<sequence length="934" mass="103899">MNLNSKYRYCGVLWMILIMAAASDSCPSFTGTQTTQSTSDQTLGYYKGVPLSSLSQVIQGSSGTYLFGNLANNTQIMIKDSGTTSLGEISYVSGTSPYQGTSWILDNAENYIYFVDEYLGSTQIQIVRVTTNGAPETSFRTTAVNLDGMSVNLQISDDDSTLYIPAKSGSNYYICYYVMPPSNPTTPSIRCLKTGTTAIYYQLEIGNNKVLLFDSNSFKAQVRKVDIIAETQDWAIEISCPTFPSCSISLIGRIKAVTNIDKSIAYISILVGSGSKTLQMTAINTSDGQRQFTVATSTTCTSLKEMTFNNNKVYMMATCTGTTLLIYDTSTNNLTGAYTLNDSVMAISTISKGTLFGGVFDSSFPSIVQVSDNGLSDSKIFQVSDIKITNADTDYVISTVSPTFADSKANFSFTNSTSLTQHTFSATKGTITLIGSTNSTIILSQSPKTPLNESWPLSCTINSQSYPLSFSHSSSLPSWVHLNPQTGTLTGTAPLLRDMSDEQRTFMFYELANMTEAPYASYAKLVTIKVEDEEVSNTGKGATVGSQVASTIAAAITAVTSVSSGSSPSALWMLLNQLQLIITILLIDSFTPKDVDYYLEGTDFSLMNFDFLSTEKIPGIKSVADWMDAAQPFRKLELIGYETRSALINNLSFCAIMLFILTGHYFMKYVLRVPKWCKSKRCMLTNTCLISFLIRLVLEAHESFLLTSVSEIYKLDFSKGAYVLSILIAFLLFLFCLLIILAAILFFQKLRHNQDPERKFWFAEAFNEVKETNLCRLYPILLLSRRTIFTLVAIFLTHTAREAQYTLLILFQLLYLSYIACVRPYDKVHLNLIEFVNELFIVAIILMLLALNNSSKWDSTSTGIFVNILFSNTIIILLIKIIFDFSKFLISRLKKKKQKETRSDRYLDNQNNITRPTCNPYLESYTPRNLRKSQ</sequence>
<organism evidence="3 4">
    <name type="scientific">Euplotes crassus</name>
    <dbReference type="NCBI Taxonomy" id="5936"/>
    <lineage>
        <taxon>Eukaryota</taxon>
        <taxon>Sar</taxon>
        <taxon>Alveolata</taxon>
        <taxon>Ciliophora</taxon>
        <taxon>Intramacronucleata</taxon>
        <taxon>Spirotrichea</taxon>
        <taxon>Hypotrichia</taxon>
        <taxon>Euplotida</taxon>
        <taxon>Euplotidae</taxon>
        <taxon>Moneuplotes</taxon>
    </lineage>
</organism>
<dbReference type="Proteomes" id="UP001295684">
    <property type="component" value="Unassembled WGS sequence"/>
</dbReference>
<protein>
    <recommendedName>
        <fullName evidence="5">TRP C-terminal domain-containing protein</fullName>
    </recommendedName>
</protein>
<dbReference type="SUPFAM" id="SSF49313">
    <property type="entry name" value="Cadherin-like"/>
    <property type="match status" value="1"/>
</dbReference>
<feature type="transmembrane region" description="Helical" evidence="1">
    <location>
        <begin position="832"/>
        <end position="852"/>
    </location>
</feature>
<reference evidence="3" key="1">
    <citation type="submission" date="2023-07" db="EMBL/GenBank/DDBJ databases">
        <authorList>
            <consortium name="AG Swart"/>
            <person name="Singh M."/>
            <person name="Singh A."/>
            <person name="Seah K."/>
            <person name="Emmerich C."/>
        </authorList>
    </citation>
    <scope>NUCLEOTIDE SEQUENCE</scope>
    <source>
        <strain evidence="3">DP1</strain>
    </source>
</reference>
<dbReference type="EMBL" id="CAMPGE010005376">
    <property type="protein sequence ID" value="CAI2364228.1"/>
    <property type="molecule type" value="Genomic_DNA"/>
</dbReference>
<evidence type="ECO:0008006" key="5">
    <source>
        <dbReference type="Google" id="ProtNLM"/>
    </source>
</evidence>
<dbReference type="InterPro" id="IPR015919">
    <property type="entry name" value="Cadherin-like_sf"/>
</dbReference>
<evidence type="ECO:0000313" key="4">
    <source>
        <dbReference type="Proteomes" id="UP001295684"/>
    </source>
</evidence>
<feature type="signal peptide" evidence="2">
    <location>
        <begin position="1"/>
        <end position="25"/>
    </location>
</feature>
<feature type="transmembrane region" description="Helical" evidence="1">
    <location>
        <begin position="650"/>
        <end position="671"/>
    </location>
</feature>
<evidence type="ECO:0000256" key="2">
    <source>
        <dbReference type="SAM" id="SignalP"/>
    </source>
</evidence>
<dbReference type="GO" id="GO:0016020">
    <property type="term" value="C:membrane"/>
    <property type="evidence" value="ECO:0007669"/>
    <property type="project" value="InterPro"/>
</dbReference>
<keyword evidence="1" id="KW-0472">Membrane</keyword>
<dbReference type="AlphaFoldDB" id="A0AAD1X5W4"/>
<feature type="transmembrane region" description="Helical" evidence="1">
    <location>
        <begin position="721"/>
        <end position="747"/>
    </location>
</feature>
<keyword evidence="1" id="KW-0812">Transmembrane</keyword>
<evidence type="ECO:0000313" key="3">
    <source>
        <dbReference type="EMBL" id="CAI2364228.1"/>
    </source>
</evidence>
<feature type="transmembrane region" description="Helical" evidence="1">
    <location>
        <begin position="803"/>
        <end position="820"/>
    </location>
</feature>
<feature type="transmembrane region" description="Helical" evidence="1">
    <location>
        <begin position="777"/>
        <end position="797"/>
    </location>
</feature>
<comment type="caution">
    <text evidence="3">The sequence shown here is derived from an EMBL/GenBank/DDBJ whole genome shotgun (WGS) entry which is preliminary data.</text>
</comment>
<keyword evidence="4" id="KW-1185">Reference proteome</keyword>
<feature type="chain" id="PRO_5042116427" description="TRP C-terminal domain-containing protein" evidence="2">
    <location>
        <begin position="26"/>
        <end position="934"/>
    </location>
</feature>
<accession>A0AAD1X5W4</accession>
<gene>
    <name evidence="3" type="ORF">ECRASSUSDP1_LOCUS5571</name>
</gene>
<proteinExistence type="predicted"/>
<feature type="transmembrane region" description="Helical" evidence="1">
    <location>
        <begin position="864"/>
        <end position="890"/>
    </location>
</feature>
<feature type="transmembrane region" description="Helical" evidence="1">
    <location>
        <begin position="683"/>
        <end position="701"/>
    </location>
</feature>
<keyword evidence="1" id="KW-1133">Transmembrane helix</keyword>
<dbReference type="GO" id="GO:0005509">
    <property type="term" value="F:calcium ion binding"/>
    <property type="evidence" value="ECO:0007669"/>
    <property type="project" value="InterPro"/>
</dbReference>
<evidence type="ECO:0000256" key="1">
    <source>
        <dbReference type="SAM" id="Phobius"/>
    </source>
</evidence>
<name>A0AAD1X5W4_EUPCR</name>
<keyword evidence="2" id="KW-0732">Signal</keyword>